<feature type="transmembrane region" description="Helical" evidence="1">
    <location>
        <begin position="158"/>
        <end position="180"/>
    </location>
</feature>
<dbReference type="RefSeq" id="WP_112085551.1">
    <property type="nucleotide sequence ID" value="NZ_QLSV01000004.1"/>
</dbReference>
<keyword evidence="1" id="KW-0472">Membrane</keyword>
<dbReference type="OrthoDB" id="1357554at2"/>
<keyword evidence="1" id="KW-0812">Transmembrane</keyword>
<gene>
    <name evidence="2" type="ORF">B0I10_104247</name>
</gene>
<dbReference type="Proteomes" id="UP000249518">
    <property type="component" value="Unassembled WGS sequence"/>
</dbReference>
<name>A0A328WS64_9FLAO</name>
<sequence>MIQNLNDLLFIISNYFFISFGIYSILYLILSIFIKKKILYKTDNEVCKLIIFLGIIYFVVWTIAVFISLVNEESRTYLLNRMFGKYWIGFWLQPLFWIGMTQLLRLEKIQKKWFSRILFSFFFIFSFEKIVIITTSLHRDYLPSSWTMYSDLDFLPDYFWINLILKIILFLLFAGIFYSIRKTILNFWTIK</sequence>
<reference evidence="2 3" key="1">
    <citation type="submission" date="2018-06" db="EMBL/GenBank/DDBJ databases">
        <title>Genomic Encyclopedia of Type Strains, Phase III (KMG-III): the genomes of soil and plant-associated and newly described type strains.</title>
        <authorList>
            <person name="Whitman W."/>
        </authorList>
    </citation>
    <scope>NUCLEOTIDE SEQUENCE [LARGE SCALE GENOMIC DNA]</scope>
    <source>
        <strain evidence="2 3">CGMCC 1.12504</strain>
    </source>
</reference>
<accession>A0A328WS64</accession>
<evidence type="ECO:0000256" key="1">
    <source>
        <dbReference type="SAM" id="Phobius"/>
    </source>
</evidence>
<evidence type="ECO:0000313" key="3">
    <source>
        <dbReference type="Proteomes" id="UP000249518"/>
    </source>
</evidence>
<keyword evidence="3" id="KW-1185">Reference proteome</keyword>
<dbReference type="EMBL" id="QLSV01000004">
    <property type="protein sequence ID" value="RAR49102.1"/>
    <property type="molecule type" value="Genomic_DNA"/>
</dbReference>
<comment type="caution">
    <text evidence="2">The sequence shown here is derived from an EMBL/GenBank/DDBJ whole genome shotgun (WGS) entry which is preliminary data.</text>
</comment>
<feature type="transmembrane region" description="Helical" evidence="1">
    <location>
        <begin position="12"/>
        <end position="34"/>
    </location>
</feature>
<protein>
    <submittedName>
        <fullName evidence="2">Uncharacterized protein</fullName>
    </submittedName>
</protein>
<feature type="transmembrane region" description="Helical" evidence="1">
    <location>
        <begin position="87"/>
        <end position="106"/>
    </location>
</feature>
<evidence type="ECO:0000313" key="2">
    <source>
        <dbReference type="EMBL" id="RAR49102.1"/>
    </source>
</evidence>
<feature type="transmembrane region" description="Helical" evidence="1">
    <location>
        <begin position="118"/>
        <end position="138"/>
    </location>
</feature>
<proteinExistence type="predicted"/>
<feature type="transmembrane region" description="Helical" evidence="1">
    <location>
        <begin position="46"/>
        <end position="67"/>
    </location>
</feature>
<dbReference type="AlphaFoldDB" id="A0A328WS64"/>
<keyword evidence="1" id="KW-1133">Transmembrane helix</keyword>
<organism evidence="2 3">
    <name type="scientific">Flavobacterium lacus</name>
    <dbReference type="NCBI Taxonomy" id="1353778"/>
    <lineage>
        <taxon>Bacteria</taxon>
        <taxon>Pseudomonadati</taxon>
        <taxon>Bacteroidota</taxon>
        <taxon>Flavobacteriia</taxon>
        <taxon>Flavobacteriales</taxon>
        <taxon>Flavobacteriaceae</taxon>
        <taxon>Flavobacterium</taxon>
    </lineage>
</organism>